<feature type="region of interest" description="Disordered" evidence="1">
    <location>
        <begin position="1"/>
        <end position="35"/>
    </location>
</feature>
<organism evidence="2 3">
    <name type="scientific">Candidatus Scalindua brodae</name>
    <dbReference type="NCBI Taxonomy" id="237368"/>
    <lineage>
        <taxon>Bacteria</taxon>
        <taxon>Pseudomonadati</taxon>
        <taxon>Planctomycetota</taxon>
        <taxon>Candidatus Brocadiia</taxon>
        <taxon>Candidatus Brocadiales</taxon>
        <taxon>Candidatus Scalinduaceae</taxon>
        <taxon>Candidatus Scalindua</taxon>
    </lineage>
</organism>
<sequence>MQTQESGSQEKQADVEAAENVAEEKTDDVKEEDNT</sequence>
<name>A0A0B0EDQ9_9BACT</name>
<accession>A0A0B0EDQ9</accession>
<proteinExistence type="predicted"/>
<dbReference type="Proteomes" id="UP000030652">
    <property type="component" value="Unassembled WGS sequence"/>
</dbReference>
<dbReference type="AlphaFoldDB" id="A0A0B0EDQ9"/>
<evidence type="ECO:0000313" key="3">
    <source>
        <dbReference type="Proteomes" id="UP000030652"/>
    </source>
</evidence>
<evidence type="ECO:0000313" key="2">
    <source>
        <dbReference type="EMBL" id="KHE90256.1"/>
    </source>
</evidence>
<dbReference type="EMBL" id="JRYO01000274">
    <property type="protein sequence ID" value="KHE90256.1"/>
    <property type="molecule type" value="Genomic_DNA"/>
</dbReference>
<comment type="caution">
    <text evidence="2">The sequence shown here is derived from an EMBL/GenBank/DDBJ whole genome shotgun (WGS) entry which is preliminary data.</text>
</comment>
<feature type="compositionally biased region" description="Polar residues" evidence="1">
    <location>
        <begin position="1"/>
        <end position="10"/>
    </location>
</feature>
<gene>
    <name evidence="2" type="ORF">SCABRO_04019</name>
</gene>
<protein>
    <submittedName>
        <fullName evidence="2">Uncharacterized protein</fullName>
    </submittedName>
</protein>
<evidence type="ECO:0000256" key="1">
    <source>
        <dbReference type="SAM" id="MobiDB-lite"/>
    </source>
</evidence>
<feature type="compositionally biased region" description="Basic and acidic residues" evidence="1">
    <location>
        <begin position="22"/>
        <end position="35"/>
    </location>
</feature>
<reference evidence="2 3" key="1">
    <citation type="submission" date="2014-10" db="EMBL/GenBank/DDBJ databases">
        <title>Draft genome of anammox bacterium scalindua brodae, obtained using differential coverage binning of sequence data from two enrichment reactors.</title>
        <authorList>
            <person name="Speth D.R."/>
            <person name="Russ L."/>
            <person name="Kartal B."/>
            <person name="Op den Camp H.J."/>
            <person name="Dutilh B.E."/>
            <person name="Jetten M.S."/>
        </authorList>
    </citation>
    <scope>NUCLEOTIDE SEQUENCE [LARGE SCALE GENOMIC DNA]</scope>
    <source>
        <strain evidence="2">RU1</strain>
    </source>
</reference>